<dbReference type="Proteomes" id="UP001519460">
    <property type="component" value="Unassembled WGS sequence"/>
</dbReference>
<dbReference type="GO" id="GO:0071596">
    <property type="term" value="P:ubiquitin-dependent protein catabolic process via the N-end rule pathway"/>
    <property type="evidence" value="ECO:0007669"/>
    <property type="project" value="UniProtKB-UniRule"/>
</dbReference>
<dbReference type="PANTHER" id="PTHR21497:SF39">
    <property type="entry name" value="E3 UBIQUITIN-PROTEIN LIGASE UBR3"/>
    <property type="match status" value="1"/>
</dbReference>
<feature type="region of interest" description="Disordered" evidence="2">
    <location>
        <begin position="477"/>
        <end position="501"/>
    </location>
</feature>
<comment type="function">
    <text evidence="1">Ubiquitin ligase protein which is a component of the N-end rule pathway. Recognizes and binds to proteins bearing specific N-terminal residues that are destabilizing according to the N-end rule, leading to their ubiquitination and subsequent degradation.</text>
</comment>
<comment type="catalytic activity">
    <reaction evidence="1">
        <text>S-ubiquitinyl-[E2 ubiquitin-conjugating enzyme]-L-cysteine + [acceptor protein]-L-lysine = [E2 ubiquitin-conjugating enzyme]-L-cysteine + N(6)-ubiquitinyl-[acceptor protein]-L-lysine.</text>
        <dbReference type="EC" id="2.3.2.27"/>
    </reaction>
</comment>
<dbReference type="GO" id="GO:0061630">
    <property type="term" value="F:ubiquitin protein ligase activity"/>
    <property type="evidence" value="ECO:0007669"/>
    <property type="project" value="UniProtKB-UniRule"/>
</dbReference>
<organism evidence="4 5">
    <name type="scientific">Batillaria attramentaria</name>
    <dbReference type="NCBI Taxonomy" id="370345"/>
    <lineage>
        <taxon>Eukaryota</taxon>
        <taxon>Metazoa</taxon>
        <taxon>Spiralia</taxon>
        <taxon>Lophotrochozoa</taxon>
        <taxon>Mollusca</taxon>
        <taxon>Gastropoda</taxon>
        <taxon>Caenogastropoda</taxon>
        <taxon>Sorbeoconcha</taxon>
        <taxon>Cerithioidea</taxon>
        <taxon>Batillariidae</taxon>
        <taxon>Batillaria</taxon>
    </lineage>
</organism>
<sequence length="1547" mass="173313">MGAAMRRIMTQALIDSAQYRHLMKATTDLDKKKVQPHKNMLEELVFWMVKSEFPQSMVTLLLGLLPDDTYKDAFTEAFVQHYSRISTVLASAKDRATVANRVVHISVQLFSNEHLATRMVNSHNLLSTVIASLTCMLHSILVPSTMTGGSLNRHLVVECERGVMKEHCYWPIVSDLINLLSHRAISHSFLRMNLNHRELSQHLEISASPMWSLINHCTTPGAKDYVITMIRVSIVALEKWLTAIDFGLDVKEHGIKLASLLPQHSTLCQILLHPLQIQIYAGMWVRNGIQIKGQAMTYIQCHFCYSLADLDIYLLQVCAASLEPDHFMEIVMERFQLQNWLSFERNHKDQSGENEGEVTPELAMLDGALGFLCALFSIRTYLGITEEELVRLEMASLLCMNDRHHSQLSELMPERSGMSGMGRELFEPTLKALADYKPPTLRLGFVLEGEFDPVHVSQRAIYRKDFQAAMDRYSEHMRSSGKYKGKNAPWPPVSDTRQDQPSIPQHLQASQLLHHACSALHSLLQGGSLSLDTAALHEVPTIADSILYKALHLLELCLHFAPKTFPSVTPSVSSLVKDGNLRSWFRTTDVKANACEVIHKVELVSASTNDAGEIDLSQGSLEEMFNMEPSSLASFGGPITAAQTGQIPSIAMPSASGNLSYAATQSHTAVPDTVKPKYQSRGVSTQQSTDPSEKVLGESIISTLIKLHDKMASPGVVYKPAPPPESEVLVGDGAFYIARFLNRLNASSSTASRYIESTCQALHVEVDGEKKEDKDKKDSKRKKAFDRQQKLMAQFASKQKAFMAQAQDETSDKLEEEDNVDSQDAEGATSEPSGKTYDCVICNQSAPSKLSRPFGLVIFLQSTSVLGHRQHTDNIESITAAPSQEQMDATRCGGIMRRRFKQLLNHFEEPSCNMSCNIGWEGGVFVTTCGHYLHLDCQRSYIDTLRNQPQTETISIIRGEYYCPMCRQLSNGVLPIVPEEHGMAVAKPIASDPAVMVNDLAEMMYHRPLQYNWHEVMLVMRHTIDAIYGITYNIFRGLASHDTSSKKVLFIYSIARSNLEMEILLRGGNLLKPLPASVSKKMCILPLLHLLGLQSKVILGTPAMHTQLWSHITGVPLSTDSSSLSLYTQQVPLFLKDMVAQLVQILLMLPLTIDIKQYLFVVEKLYCAVYMQALASISCRFTQEEREAWRKKGAEAPTDSLEKWLSFIICQLSESPLYEEVDAGNILPAICQSVWSPHSVEASVQEFCLPYLRVAALFRMYIFGPDLPTAQVRSEFEMLATYLNLLPSGPGGASVSEITGSACLKWAVKEPTVLVKAWCHHINNFAKLKAAECKPLGHARSSSALTVDCPEQFIRPVVQCKNTTPSRGLAHQLRRCAGVWRLEPAREIDESLLGIDDKWESPRLLALPERYYEIFTLYRHHTCARCQRVPKDPAICLICGAFLCFRENCCVNEATNVFECVEHSLVCGAGTGIFLLVNSSIIVVLRGPRATLWGSLYLDQHGEEDRDLKRGKPLFLSPERLKLLENQWVTHSFEQSCERWIWHRDRL</sequence>
<keyword evidence="5" id="KW-1185">Reference proteome</keyword>
<dbReference type="PANTHER" id="PTHR21497">
    <property type="entry name" value="UBIQUITIN LIGASE E3 ALPHA-RELATED"/>
    <property type="match status" value="1"/>
</dbReference>
<dbReference type="InterPro" id="IPR039164">
    <property type="entry name" value="UBR1-like"/>
</dbReference>
<dbReference type="SUPFAM" id="SSF57850">
    <property type="entry name" value="RING/U-box"/>
    <property type="match status" value="1"/>
</dbReference>
<protein>
    <recommendedName>
        <fullName evidence="1">E3 ubiquitin-protein ligase</fullName>
        <ecNumber evidence="1">2.3.2.27</ecNumber>
    </recommendedName>
</protein>
<dbReference type="GO" id="GO:0016567">
    <property type="term" value="P:protein ubiquitination"/>
    <property type="evidence" value="ECO:0007669"/>
    <property type="project" value="UniProtKB-UniRule"/>
</dbReference>
<proteinExistence type="inferred from homology"/>
<evidence type="ECO:0000259" key="3">
    <source>
        <dbReference type="Pfam" id="PF18995"/>
    </source>
</evidence>
<keyword evidence="1" id="KW-0833">Ubl conjugation pathway</keyword>
<keyword evidence="1" id="KW-0863">Zinc-finger</keyword>
<dbReference type="EMBL" id="JACVVK020000306">
    <property type="protein sequence ID" value="KAK7479305.1"/>
    <property type="molecule type" value="Genomic_DNA"/>
</dbReference>
<keyword evidence="1" id="KW-0862">Zinc</keyword>
<dbReference type="InterPro" id="IPR044046">
    <property type="entry name" value="E3_ligase_UBR-like_C"/>
</dbReference>
<name>A0ABD0JXJ5_9CAEN</name>
<evidence type="ECO:0000256" key="2">
    <source>
        <dbReference type="SAM" id="MobiDB-lite"/>
    </source>
</evidence>
<evidence type="ECO:0000256" key="1">
    <source>
        <dbReference type="RuleBase" id="RU366018"/>
    </source>
</evidence>
<evidence type="ECO:0000313" key="5">
    <source>
        <dbReference type="Proteomes" id="UP001519460"/>
    </source>
</evidence>
<comment type="similarity">
    <text evidence="1">Belongs to the E3 ubiquitin-protein ligase UBR1-like family.</text>
</comment>
<feature type="region of interest" description="Disordered" evidence="2">
    <location>
        <begin position="802"/>
        <end position="833"/>
    </location>
</feature>
<reference evidence="4 5" key="1">
    <citation type="journal article" date="2023" name="Sci. Data">
        <title>Genome assembly of the Korean intertidal mud-creeper Batillaria attramentaria.</title>
        <authorList>
            <person name="Patra A.K."/>
            <person name="Ho P.T."/>
            <person name="Jun S."/>
            <person name="Lee S.J."/>
            <person name="Kim Y."/>
            <person name="Won Y.J."/>
        </authorList>
    </citation>
    <scope>NUCLEOTIDE SEQUENCE [LARGE SCALE GENOMIC DNA]</scope>
    <source>
        <strain evidence="4">Wonlab-2016</strain>
    </source>
</reference>
<feature type="compositionally biased region" description="Acidic residues" evidence="2">
    <location>
        <begin position="814"/>
        <end position="824"/>
    </location>
</feature>
<keyword evidence="1" id="KW-0479">Metal-binding</keyword>
<gene>
    <name evidence="4" type="ORF">BaRGS_00029475</name>
</gene>
<comment type="caution">
    <text evidence="4">The sequence shown here is derived from an EMBL/GenBank/DDBJ whole genome shotgun (WGS) entry which is preliminary data.</text>
</comment>
<accession>A0ABD0JXJ5</accession>
<feature type="domain" description="E3 ubiquitin-protein ligase UBR-like C-terminal" evidence="3">
    <location>
        <begin position="1045"/>
        <end position="1529"/>
    </location>
</feature>
<dbReference type="EC" id="2.3.2.27" evidence="1"/>
<comment type="pathway">
    <text evidence="1">Protein modification; protein ubiquitination.</text>
</comment>
<evidence type="ECO:0000313" key="4">
    <source>
        <dbReference type="EMBL" id="KAK7479305.1"/>
    </source>
</evidence>
<dbReference type="GO" id="GO:0008270">
    <property type="term" value="F:zinc ion binding"/>
    <property type="evidence" value="ECO:0007669"/>
    <property type="project" value="UniProtKB-UniRule"/>
</dbReference>
<dbReference type="Pfam" id="PF18995">
    <property type="entry name" value="PRT6_C"/>
    <property type="match status" value="1"/>
</dbReference>
<keyword evidence="1" id="KW-0808">Transferase</keyword>